<reference evidence="3" key="1">
    <citation type="journal article" date="2022" name="Int. J. Syst. Evol. Microbiol.">
        <title>A novel species of lactic acid bacteria, Ligilactobacillus pabuli sp. nov., isolated from alfalfa silage.</title>
        <authorList>
            <person name="Tohno M."/>
            <person name="Tanizawa Y."/>
            <person name="Sawada H."/>
            <person name="Sakamoto M."/>
            <person name="Ohkuma M."/>
            <person name="Kobayashi H."/>
        </authorList>
    </citation>
    <scope>NUCLEOTIDE SEQUENCE</scope>
    <source>
        <strain evidence="3">AF129</strain>
    </source>
</reference>
<name>A0ABQ5JK84_9LACO</name>
<dbReference type="HAMAP" id="MF_00795">
    <property type="entry name" value="CutC"/>
    <property type="match status" value="1"/>
</dbReference>
<protein>
    <recommendedName>
        <fullName evidence="2">PF03932 family protein CutC</fullName>
    </recommendedName>
</protein>
<dbReference type="EMBL" id="BQXH01000029">
    <property type="protein sequence ID" value="GKS82366.1"/>
    <property type="molecule type" value="Genomic_DNA"/>
</dbReference>
<gene>
    <name evidence="2 3" type="primary">cutC</name>
    <name evidence="3" type="ORF">LPAF129_20520</name>
</gene>
<comment type="similarity">
    <text evidence="1 2">Belongs to the CutC family.</text>
</comment>
<dbReference type="InterPro" id="IPR036822">
    <property type="entry name" value="CutC-like_dom_sf"/>
</dbReference>
<dbReference type="PANTHER" id="PTHR12598">
    <property type="entry name" value="COPPER HOMEOSTASIS PROTEIN CUTC"/>
    <property type="match status" value="1"/>
</dbReference>
<dbReference type="Pfam" id="PF03932">
    <property type="entry name" value="CutC"/>
    <property type="match status" value="1"/>
</dbReference>
<evidence type="ECO:0000313" key="3">
    <source>
        <dbReference type="EMBL" id="GKS82366.1"/>
    </source>
</evidence>
<sequence>MLLKEACLENFTDLPQAIHHGANRIELCDNLAVGGTTPSKGVIAEAAKYCHENKVPLIVLIRPRSGNYVYTDTEIKIMEADIFEAQALGADGISFGALTPDNDLDLEVMEQLSAAAGGMQLVLHMAFDEMNFDQQKQAIDWAVNTGFERILTHGGPLSTSIDQTSAHLKELVAYAAGRISILPGGGITAANAEAIATDLGVSQVHGSKIVDLTAE</sequence>
<evidence type="ECO:0000313" key="4">
    <source>
        <dbReference type="Proteomes" id="UP001055149"/>
    </source>
</evidence>
<dbReference type="Gene3D" id="3.20.20.380">
    <property type="entry name" value="Copper homeostasis (CutC) domain"/>
    <property type="match status" value="1"/>
</dbReference>
<comment type="subcellular location">
    <subcellularLocation>
        <location evidence="2">Cytoplasm</location>
    </subcellularLocation>
</comment>
<comment type="caution">
    <text evidence="2">Once thought to be involved in copper homeostasis, experiments in E.coli have shown this is not the case.</text>
</comment>
<keyword evidence="2" id="KW-0963">Cytoplasm</keyword>
<evidence type="ECO:0000256" key="2">
    <source>
        <dbReference type="HAMAP-Rule" id="MF_00795"/>
    </source>
</evidence>
<accession>A0ABQ5JK84</accession>
<keyword evidence="4" id="KW-1185">Reference proteome</keyword>
<organism evidence="3 4">
    <name type="scientific">Ligilactobacillus pabuli</name>
    <dbReference type="NCBI Taxonomy" id="2886039"/>
    <lineage>
        <taxon>Bacteria</taxon>
        <taxon>Bacillati</taxon>
        <taxon>Bacillota</taxon>
        <taxon>Bacilli</taxon>
        <taxon>Lactobacillales</taxon>
        <taxon>Lactobacillaceae</taxon>
        <taxon>Ligilactobacillus</taxon>
    </lineage>
</organism>
<comment type="caution">
    <text evidence="3">The sequence shown here is derived from an EMBL/GenBank/DDBJ whole genome shotgun (WGS) entry which is preliminary data.</text>
</comment>
<dbReference type="SUPFAM" id="SSF110395">
    <property type="entry name" value="CutC-like"/>
    <property type="match status" value="1"/>
</dbReference>
<dbReference type="InterPro" id="IPR005627">
    <property type="entry name" value="CutC-like"/>
</dbReference>
<dbReference type="Proteomes" id="UP001055149">
    <property type="component" value="Unassembled WGS sequence"/>
</dbReference>
<proteinExistence type="inferred from homology"/>
<dbReference type="PANTHER" id="PTHR12598:SF0">
    <property type="entry name" value="COPPER HOMEOSTASIS PROTEIN CUTC HOMOLOG"/>
    <property type="match status" value="1"/>
</dbReference>
<dbReference type="RefSeq" id="WP_309296511.1">
    <property type="nucleotide sequence ID" value="NZ_BQXH01000029.1"/>
</dbReference>
<evidence type="ECO:0000256" key="1">
    <source>
        <dbReference type="ARBA" id="ARBA00007768"/>
    </source>
</evidence>